<evidence type="ECO:0000256" key="3">
    <source>
        <dbReference type="ARBA" id="ARBA00022737"/>
    </source>
</evidence>
<dbReference type="AlphaFoldDB" id="A0AAD5PEA3"/>
<dbReference type="Proteomes" id="UP001209540">
    <property type="component" value="Unassembled WGS sequence"/>
</dbReference>
<keyword evidence="10" id="KW-1185">Reference proteome</keyword>
<reference evidence="9" key="1">
    <citation type="journal article" date="2022" name="IScience">
        <title>Evolution of zygomycete secretomes and the origins of terrestrial fungal ecologies.</title>
        <authorList>
            <person name="Chang Y."/>
            <person name="Wang Y."/>
            <person name="Mondo S."/>
            <person name="Ahrendt S."/>
            <person name="Andreopoulos W."/>
            <person name="Barry K."/>
            <person name="Beard J."/>
            <person name="Benny G.L."/>
            <person name="Blankenship S."/>
            <person name="Bonito G."/>
            <person name="Cuomo C."/>
            <person name="Desiro A."/>
            <person name="Gervers K.A."/>
            <person name="Hundley H."/>
            <person name="Kuo A."/>
            <person name="LaButti K."/>
            <person name="Lang B.F."/>
            <person name="Lipzen A."/>
            <person name="O'Donnell K."/>
            <person name="Pangilinan J."/>
            <person name="Reynolds N."/>
            <person name="Sandor L."/>
            <person name="Smith M.E."/>
            <person name="Tsang A."/>
            <person name="Grigoriev I.V."/>
            <person name="Stajich J.E."/>
            <person name="Spatafora J.W."/>
        </authorList>
    </citation>
    <scope>NUCLEOTIDE SEQUENCE</scope>
    <source>
        <strain evidence="9">RSA 2281</strain>
    </source>
</reference>
<feature type="compositionally biased region" description="Basic and acidic residues" evidence="7">
    <location>
        <begin position="193"/>
        <end position="206"/>
    </location>
</feature>
<evidence type="ECO:0000313" key="9">
    <source>
        <dbReference type="EMBL" id="KAI9263294.1"/>
    </source>
</evidence>
<dbReference type="PANTHER" id="PTHR15608">
    <property type="entry name" value="SPLICING FACTOR U2AF-ASSOCIATED PROTEIN 2"/>
    <property type="match status" value="1"/>
</dbReference>
<evidence type="ECO:0000256" key="1">
    <source>
        <dbReference type="ARBA" id="ARBA00007747"/>
    </source>
</evidence>
<dbReference type="PANTHER" id="PTHR15608:SF0">
    <property type="entry name" value="HIV TAT-SPECIFIC FACTOR 1"/>
    <property type="match status" value="1"/>
</dbReference>
<evidence type="ECO:0000256" key="6">
    <source>
        <dbReference type="PROSITE-ProRule" id="PRU00176"/>
    </source>
</evidence>
<dbReference type="GO" id="GO:0005686">
    <property type="term" value="C:U2 snRNP"/>
    <property type="evidence" value="ECO:0007669"/>
    <property type="project" value="TreeGrafter"/>
</dbReference>
<dbReference type="FunFam" id="3.30.70.330:FF:000329">
    <property type="entry name" value="splicing factor U2AF-associated protein 2"/>
    <property type="match status" value="1"/>
</dbReference>
<feature type="region of interest" description="Disordered" evidence="7">
    <location>
        <begin position="193"/>
        <end position="221"/>
    </location>
</feature>
<feature type="region of interest" description="Disordered" evidence="7">
    <location>
        <begin position="1"/>
        <end position="27"/>
    </location>
</feature>
<dbReference type="GO" id="GO:0000398">
    <property type="term" value="P:mRNA splicing, via spliceosome"/>
    <property type="evidence" value="ECO:0007669"/>
    <property type="project" value="InterPro"/>
</dbReference>
<protein>
    <recommendedName>
        <fullName evidence="8">RRM domain-containing protein</fullName>
    </recommendedName>
</protein>
<comment type="similarity">
    <text evidence="1">Belongs to the HTATSF1 family.</text>
</comment>
<keyword evidence="4 6" id="KW-0694">RNA-binding</keyword>
<feature type="compositionally biased region" description="Basic and acidic residues" evidence="7">
    <location>
        <begin position="86"/>
        <end position="95"/>
    </location>
</feature>
<sequence>MSSSANTSKEAPDFSSDPRMKFDSETNKWSYVGDDGVSYEYDTVLGAWFPMHSDELIEQQQSAYAVKGVDESEPAMNPKQKKKRVYTYEETDKKDPKKQKREPKITSVYVTGVPPDATMDEMKTVFSKCGVIMEDLDSGLPKIKIYHDKEGNPKGDALVTYFKEESVPLAINLLDESELRLGDPKTVIKVQKAEFKEKEPSADKKKNQSTNKNKTKKRLHQLQRKLDWVDEESGKKAEKFNKIVILKNMYTQEELDVSV</sequence>
<feature type="compositionally biased region" description="Basic and acidic residues" evidence="7">
    <location>
        <begin position="10"/>
        <end position="26"/>
    </location>
</feature>
<evidence type="ECO:0000256" key="2">
    <source>
        <dbReference type="ARBA" id="ARBA00022664"/>
    </source>
</evidence>
<keyword evidence="3" id="KW-0677">Repeat</keyword>
<name>A0AAD5PEA3_9FUNG</name>
<keyword evidence="5" id="KW-0508">mRNA splicing</keyword>
<dbReference type="InterPro" id="IPR035979">
    <property type="entry name" value="RBD_domain_sf"/>
</dbReference>
<dbReference type="EMBL" id="JAIXMP010000013">
    <property type="protein sequence ID" value="KAI9263294.1"/>
    <property type="molecule type" value="Genomic_DNA"/>
</dbReference>
<dbReference type="InterPro" id="IPR034392">
    <property type="entry name" value="TatSF1-like_RRM1"/>
</dbReference>
<proteinExistence type="inferred from homology"/>
<dbReference type="Pfam" id="PF00076">
    <property type="entry name" value="RRM_1"/>
    <property type="match status" value="1"/>
</dbReference>
<comment type="caution">
    <text evidence="9">The sequence shown here is derived from an EMBL/GenBank/DDBJ whole genome shotgun (WGS) entry which is preliminary data.</text>
</comment>
<feature type="domain" description="RRM" evidence="8">
    <location>
        <begin position="106"/>
        <end position="195"/>
    </location>
</feature>
<gene>
    <name evidence="9" type="ORF">BDA99DRAFT_509858</name>
</gene>
<dbReference type="CDD" id="cd12281">
    <property type="entry name" value="RRM1_TatSF1_like"/>
    <property type="match status" value="1"/>
</dbReference>
<evidence type="ECO:0000259" key="8">
    <source>
        <dbReference type="PROSITE" id="PS50102"/>
    </source>
</evidence>
<dbReference type="GO" id="GO:0003723">
    <property type="term" value="F:RNA binding"/>
    <property type="evidence" value="ECO:0007669"/>
    <property type="project" value="UniProtKB-UniRule"/>
</dbReference>
<evidence type="ECO:0000256" key="5">
    <source>
        <dbReference type="ARBA" id="ARBA00023187"/>
    </source>
</evidence>
<dbReference type="InterPro" id="IPR012677">
    <property type="entry name" value="Nucleotide-bd_a/b_plait_sf"/>
</dbReference>
<dbReference type="SUPFAM" id="SSF54928">
    <property type="entry name" value="RNA-binding domain, RBD"/>
    <property type="match status" value="1"/>
</dbReference>
<accession>A0AAD5PEA3</accession>
<organism evidence="9 10">
    <name type="scientific">Phascolomyces articulosus</name>
    <dbReference type="NCBI Taxonomy" id="60185"/>
    <lineage>
        <taxon>Eukaryota</taxon>
        <taxon>Fungi</taxon>
        <taxon>Fungi incertae sedis</taxon>
        <taxon>Mucoromycota</taxon>
        <taxon>Mucoromycotina</taxon>
        <taxon>Mucoromycetes</taxon>
        <taxon>Mucorales</taxon>
        <taxon>Lichtheimiaceae</taxon>
        <taxon>Phascolomyces</taxon>
    </lineage>
</organism>
<dbReference type="SMART" id="SM00360">
    <property type="entry name" value="RRM"/>
    <property type="match status" value="1"/>
</dbReference>
<feature type="region of interest" description="Disordered" evidence="7">
    <location>
        <begin position="65"/>
        <end position="104"/>
    </location>
</feature>
<evidence type="ECO:0000256" key="7">
    <source>
        <dbReference type="SAM" id="MobiDB-lite"/>
    </source>
</evidence>
<dbReference type="PROSITE" id="PS50102">
    <property type="entry name" value="RRM"/>
    <property type="match status" value="1"/>
</dbReference>
<dbReference type="Gene3D" id="3.30.70.330">
    <property type="match status" value="1"/>
</dbReference>
<dbReference type="InterPro" id="IPR000504">
    <property type="entry name" value="RRM_dom"/>
</dbReference>
<evidence type="ECO:0000313" key="10">
    <source>
        <dbReference type="Proteomes" id="UP001209540"/>
    </source>
</evidence>
<reference evidence="9" key="2">
    <citation type="submission" date="2023-02" db="EMBL/GenBank/DDBJ databases">
        <authorList>
            <consortium name="DOE Joint Genome Institute"/>
            <person name="Mondo S.J."/>
            <person name="Chang Y."/>
            <person name="Wang Y."/>
            <person name="Ahrendt S."/>
            <person name="Andreopoulos W."/>
            <person name="Barry K."/>
            <person name="Beard J."/>
            <person name="Benny G.L."/>
            <person name="Blankenship S."/>
            <person name="Bonito G."/>
            <person name="Cuomo C."/>
            <person name="Desiro A."/>
            <person name="Gervers K.A."/>
            <person name="Hundley H."/>
            <person name="Kuo A."/>
            <person name="LaButti K."/>
            <person name="Lang B.F."/>
            <person name="Lipzen A."/>
            <person name="O'Donnell K."/>
            <person name="Pangilinan J."/>
            <person name="Reynolds N."/>
            <person name="Sandor L."/>
            <person name="Smith M.W."/>
            <person name="Tsang A."/>
            <person name="Grigoriev I.V."/>
            <person name="Stajich J.E."/>
            <person name="Spatafora J.W."/>
        </authorList>
    </citation>
    <scope>NUCLEOTIDE SEQUENCE</scope>
    <source>
        <strain evidence="9">RSA 2281</strain>
    </source>
</reference>
<evidence type="ECO:0000256" key="4">
    <source>
        <dbReference type="ARBA" id="ARBA00022884"/>
    </source>
</evidence>
<keyword evidence="2" id="KW-0507">mRNA processing</keyword>
<dbReference type="InterPro" id="IPR034393">
    <property type="entry name" value="TatSF1-like"/>
</dbReference>
<dbReference type="GO" id="GO:0005684">
    <property type="term" value="C:U2-type spliceosomal complex"/>
    <property type="evidence" value="ECO:0007669"/>
    <property type="project" value="TreeGrafter"/>
</dbReference>